<dbReference type="CDD" id="cd01949">
    <property type="entry name" value="GGDEF"/>
    <property type="match status" value="1"/>
</dbReference>
<dbReference type="InterPro" id="IPR035965">
    <property type="entry name" value="PAS-like_dom_sf"/>
</dbReference>
<dbReference type="CDD" id="cd01948">
    <property type="entry name" value="EAL"/>
    <property type="match status" value="1"/>
</dbReference>
<dbReference type="PROSITE" id="PS50113">
    <property type="entry name" value="PAC"/>
    <property type="match status" value="1"/>
</dbReference>
<evidence type="ECO:0000256" key="5">
    <source>
        <dbReference type="ARBA" id="ARBA00023136"/>
    </source>
</evidence>
<dbReference type="InterPro" id="IPR029787">
    <property type="entry name" value="Nucleotide_cyclase"/>
</dbReference>
<dbReference type="CDD" id="cd00130">
    <property type="entry name" value="PAS"/>
    <property type="match status" value="2"/>
</dbReference>
<dbReference type="SMART" id="SM00086">
    <property type="entry name" value="PAC"/>
    <property type="match status" value="2"/>
</dbReference>
<protein>
    <submittedName>
        <fullName evidence="11">EAL domain-containing protein</fullName>
    </submittedName>
</protein>
<organism evidence="11 12">
    <name type="scientific">Pseudomonas aestuarii</name>
    <dbReference type="NCBI Taxonomy" id="3018340"/>
    <lineage>
        <taxon>Bacteria</taxon>
        <taxon>Pseudomonadati</taxon>
        <taxon>Pseudomonadota</taxon>
        <taxon>Gammaproteobacteria</taxon>
        <taxon>Pseudomonadales</taxon>
        <taxon>Pseudomonadaceae</taxon>
        <taxon>Pseudomonas</taxon>
    </lineage>
</organism>
<dbReference type="Gene3D" id="3.30.450.20">
    <property type="entry name" value="PAS domain"/>
    <property type="match status" value="2"/>
</dbReference>
<evidence type="ECO:0000259" key="9">
    <source>
        <dbReference type="PROSITE" id="PS50883"/>
    </source>
</evidence>
<dbReference type="Gene3D" id="3.20.20.450">
    <property type="entry name" value="EAL domain"/>
    <property type="match status" value="1"/>
</dbReference>
<reference evidence="11 12" key="1">
    <citation type="submission" date="2023-01" db="EMBL/GenBank/DDBJ databases">
        <title>Pseudomonas SA3-5T sp. nov., isolated from tidal flat sediment.</title>
        <authorList>
            <person name="Kim H.S."/>
            <person name="Kim J.-S."/>
            <person name="Suh M.K."/>
            <person name="Eom M.K."/>
            <person name="Lee J.-S."/>
        </authorList>
    </citation>
    <scope>NUCLEOTIDE SEQUENCE [LARGE SCALE GENOMIC DNA]</scope>
    <source>
        <strain evidence="11 12">SA3-5</strain>
    </source>
</reference>
<sequence length="889" mass="98257">MMINLFQSAALLLSLCWLQAVNAHLLRSRGLTAQLVSGLIFGGACVIGMLMATTIQPGIIYDARTVVLSMAGLFGGPLVAAIAAFLAGASRLWLGGAGAMGGVVEIVLTVLLGLAYRSFYLQGKVSRRLLPLWFFGLLVQAQGLLLLVLLPSEYVLVLLAQAALPMLLVMPVATVLLGSMLEHIEHRKRMDLVLQMSEARQRAITEAIPDLLLVLDQDGRYLEVVYPKDNRLHSLCPRRVGQSLFEVLPHNDAWRLLNFIQHTLTSDYPQKIEYSIQGPQGLMVLEGRAQRLDGPIDGKRAVVFLARDITERMSAERELRIAAIAFESQQGMIISDLDSRILRVNKAFSAITGYSAEDVLGQKTRMLSSGRQGPEFYQDMWRSLSETDRWQGEIWNRRKNGEVFPEWLSISAVRNGQGQVINYVASLTDSTERKAAEDRIKQLAFYDALTTLPNRRLLLDRLQHAVASSARSGQFAALMFLDLDNFKNVNDRYGHQAGDRLLCLAAERLGNAVRASDTVARLGGDEFVVMLESLERLPEEAAAQAEHTAQKVLAALAAPYRIGTAELRSSVSVGVVLFNDESCSCEELMMRADLSMYEAKAAGKSAVRFFDPVMQDAVSSRLRLEEEIGHGLLTGEFIGYLQPQVDEAHGLLGAEVLARWQHPQRGLLGPASFIEVAERAGLVEQLDFQMLRGACELLALWRQQPALERLSLAVNISARLLYQVDFVERLLDLLRETGANPGRLKLELTESLLLDDLQGASTCMLALKSHGIRFSIDDFGTGYSSMAYLQQLPLDQLKIDQSFVRKLPEDGSSLAIIRAICALAVSLELEVIAEGVETEVQLSTLRDTGCQRYQGYLFGRPMPLVEFEGLAMANTLDSGREGQALLWRI</sequence>
<evidence type="ECO:0000313" key="12">
    <source>
        <dbReference type="Proteomes" id="UP001212042"/>
    </source>
</evidence>
<evidence type="ECO:0000259" key="8">
    <source>
        <dbReference type="PROSITE" id="PS50113"/>
    </source>
</evidence>
<dbReference type="Pfam" id="PF13426">
    <property type="entry name" value="PAS_9"/>
    <property type="match status" value="1"/>
</dbReference>
<dbReference type="InterPro" id="IPR043128">
    <property type="entry name" value="Rev_trsase/Diguanyl_cyclase"/>
</dbReference>
<dbReference type="NCBIfam" id="TIGR00229">
    <property type="entry name" value="sensory_box"/>
    <property type="match status" value="2"/>
</dbReference>
<dbReference type="EMBL" id="JAQJZJ010000010">
    <property type="protein sequence ID" value="MDA7088584.1"/>
    <property type="molecule type" value="Genomic_DNA"/>
</dbReference>
<gene>
    <name evidence="11" type="ORF">PH586_19570</name>
</gene>
<evidence type="ECO:0000256" key="3">
    <source>
        <dbReference type="ARBA" id="ARBA00022692"/>
    </source>
</evidence>
<dbReference type="InterPro" id="IPR001610">
    <property type="entry name" value="PAC"/>
</dbReference>
<keyword evidence="4 6" id="KW-1133">Transmembrane helix</keyword>
<keyword evidence="5 6" id="KW-0472">Membrane</keyword>
<feature type="transmembrane region" description="Helical" evidence="6">
    <location>
        <begin position="92"/>
        <end position="117"/>
    </location>
</feature>
<feature type="domain" description="PAS" evidence="7">
    <location>
        <begin position="317"/>
        <end position="362"/>
    </location>
</feature>
<keyword evidence="3 6" id="KW-0812">Transmembrane</keyword>
<keyword evidence="12" id="KW-1185">Reference proteome</keyword>
<dbReference type="SMART" id="SM00091">
    <property type="entry name" value="PAS"/>
    <property type="match status" value="2"/>
</dbReference>
<feature type="domain" description="PAC" evidence="8">
    <location>
        <begin position="390"/>
        <end position="442"/>
    </location>
</feature>
<dbReference type="SUPFAM" id="SSF55073">
    <property type="entry name" value="Nucleotide cyclase"/>
    <property type="match status" value="1"/>
</dbReference>
<dbReference type="InterPro" id="IPR001633">
    <property type="entry name" value="EAL_dom"/>
</dbReference>
<keyword evidence="2" id="KW-1003">Cell membrane</keyword>
<feature type="domain" description="GGDEF" evidence="10">
    <location>
        <begin position="474"/>
        <end position="612"/>
    </location>
</feature>
<dbReference type="PANTHER" id="PTHR44757">
    <property type="entry name" value="DIGUANYLATE CYCLASE DGCP"/>
    <property type="match status" value="1"/>
</dbReference>
<dbReference type="PROSITE" id="PS50883">
    <property type="entry name" value="EAL"/>
    <property type="match status" value="1"/>
</dbReference>
<dbReference type="InterPro" id="IPR011620">
    <property type="entry name" value="Sig_transdc_His_kinase_LytS_TM"/>
</dbReference>
<dbReference type="InterPro" id="IPR000014">
    <property type="entry name" value="PAS"/>
</dbReference>
<feature type="transmembrane region" description="Helical" evidence="6">
    <location>
        <begin position="33"/>
        <end position="53"/>
    </location>
</feature>
<dbReference type="InterPro" id="IPR000700">
    <property type="entry name" value="PAS-assoc_C"/>
</dbReference>
<dbReference type="InterPro" id="IPR000160">
    <property type="entry name" value="GGDEF_dom"/>
</dbReference>
<evidence type="ECO:0000256" key="1">
    <source>
        <dbReference type="ARBA" id="ARBA00004651"/>
    </source>
</evidence>
<evidence type="ECO:0000259" key="10">
    <source>
        <dbReference type="PROSITE" id="PS50887"/>
    </source>
</evidence>
<feature type="transmembrane region" description="Helical" evidence="6">
    <location>
        <begin position="65"/>
        <end position="86"/>
    </location>
</feature>
<dbReference type="PANTHER" id="PTHR44757:SF2">
    <property type="entry name" value="BIOFILM ARCHITECTURE MAINTENANCE PROTEIN MBAA"/>
    <property type="match status" value="1"/>
</dbReference>
<comment type="subcellular location">
    <subcellularLocation>
        <location evidence="1">Cell membrane</location>
        <topology evidence="1">Multi-pass membrane protein</topology>
    </subcellularLocation>
</comment>
<dbReference type="SUPFAM" id="SSF55785">
    <property type="entry name" value="PYP-like sensor domain (PAS domain)"/>
    <property type="match status" value="2"/>
</dbReference>
<dbReference type="RefSeq" id="WP_271349477.1">
    <property type="nucleotide sequence ID" value="NZ_JAQJZJ010000010.1"/>
</dbReference>
<feature type="transmembrane region" description="Helical" evidence="6">
    <location>
        <begin position="156"/>
        <end position="181"/>
    </location>
</feature>
<evidence type="ECO:0000256" key="6">
    <source>
        <dbReference type="SAM" id="Phobius"/>
    </source>
</evidence>
<proteinExistence type="predicted"/>
<evidence type="ECO:0000313" key="11">
    <source>
        <dbReference type="EMBL" id="MDA7088584.1"/>
    </source>
</evidence>
<dbReference type="SMART" id="SM00267">
    <property type="entry name" value="GGDEF"/>
    <property type="match status" value="1"/>
</dbReference>
<evidence type="ECO:0000256" key="2">
    <source>
        <dbReference type="ARBA" id="ARBA00022475"/>
    </source>
</evidence>
<dbReference type="Pfam" id="PF07694">
    <property type="entry name" value="5TM-5TMR_LYT"/>
    <property type="match status" value="1"/>
</dbReference>
<feature type="domain" description="EAL" evidence="9">
    <location>
        <begin position="621"/>
        <end position="875"/>
    </location>
</feature>
<dbReference type="Proteomes" id="UP001212042">
    <property type="component" value="Unassembled WGS sequence"/>
</dbReference>
<accession>A0ABT4XK31</accession>
<dbReference type="InterPro" id="IPR035919">
    <property type="entry name" value="EAL_sf"/>
</dbReference>
<dbReference type="InterPro" id="IPR052155">
    <property type="entry name" value="Biofilm_reg_signaling"/>
</dbReference>
<dbReference type="SMART" id="SM00052">
    <property type="entry name" value="EAL"/>
    <property type="match status" value="1"/>
</dbReference>
<dbReference type="SUPFAM" id="SSF141868">
    <property type="entry name" value="EAL domain-like"/>
    <property type="match status" value="1"/>
</dbReference>
<dbReference type="PROSITE" id="PS50112">
    <property type="entry name" value="PAS"/>
    <property type="match status" value="1"/>
</dbReference>
<comment type="caution">
    <text evidence="11">The sequence shown here is derived from an EMBL/GenBank/DDBJ whole genome shotgun (WGS) entry which is preliminary data.</text>
</comment>
<dbReference type="Gene3D" id="3.30.70.270">
    <property type="match status" value="1"/>
</dbReference>
<evidence type="ECO:0000256" key="4">
    <source>
        <dbReference type="ARBA" id="ARBA00022989"/>
    </source>
</evidence>
<name>A0ABT4XK31_9PSED</name>
<dbReference type="NCBIfam" id="TIGR00254">
    <property type="entry name" value="GGDEF"/>
    <property type="match status" value="1"/>
</dbReference>
<dbReference type="Pfam" id="PF00990">
    <property type="entry name" value="GGDEF"/>
    <property type="match status" value="1"/>
</dbReference>
<evidence type="ECO:0000259" key="7">
    <source>
        <dbReference type="PROSITE" id="PS50112"/>
    </source>
</evidence>
<dbReference type="Pfam" id="PF00563">
    <property type="entry name" value="EAL"/>
    <property type="match status" value="1"/>
</dbReference>
<feature type="transmembrane region" description="Helical" evidence="6">
    <location>
        <begin position="129"/>
        <end position="150"/>
    </location>
</feature>
<dbReference type="PROSITE" id="PS50887">
    <property type="entry name" value="GGDEF"/>
    <property type="match status" value="1"/>
</dbReference>